<dbReference type="InterPro" id="IPR000073">
    <property type="entry name" value="AB_hydrolase_1"/>
</dbReference>
<sequence length="257" mass="29095">MPTFTRKGIELYYEDIGEGRPLLLLHGLTSNSAMFYREIEFFKDKQRIIAMDSRGHGNSSRQDSYTLQDHIEDAYALMSYLKLETVDVLGVSMGSYIAQGLAIKYAEKVSKLILVATKSHGRQSSMAELFERHKEIFEGLSMLEKFAASSSYIYHNQPLIDEWLSKTAEQSRQLTMQEQITASEALKEFDFRNQLSQITAETLVISGKFDGLNPPEKGRETAVAIPDATFMEFKRSGHGPNVEQAQLFLAVVDNFLE</sequence>
<dbReference type="SUPFAM" id="SSF53474">
    <property type="entry name" value="alpha/beta-Hydrolases"/>
    <property type="match status" value="1"/>
</dbReference>
<dbReference type="PANTHER" id="PTHR43798">
    <property type="entry name" value="MONOACYLGLYCEROL LIPASE"/>
    <property type="match status" value="1"/>
</dbReference>
<dbReference type="Pfam" id="PF00561">
    <property type="entry name" value="Abhydrolase_1"/>
    <property type="match status" value="1"/>
</dbReference>
<dbReference type="RefSeq" id="WP_191716107.1">
    <property type="nucleotide sequence ID" value="NZ_JACSPU010000005.1"/>
</dbReference>
<dbReference type="PRINTS" id="PR00111">
    <property type="entry name" value="ABHYDROLASE"/>
</dbReference>
<evidence type="ECO:0000313" key="3">
    <source>
        <dbReference type="Proteomes" id="UP000658980"/>
    </source>
</evidence>
<dbReference type="EMBL" id="JACSPU010000005">
    <property type="protein sequence ID" value="MBD8015927.1"/>
    <property type="molecule type" value="Genomic_DNA"/>
</dbReference>
<protein>
    <submittedName>
        <fullName evidence="2">Alpha/beta hydrolase</fullName>
    </submittedName>
</protein>
<accession>A0ABR8WG38</accession>
<name>A0ABR8WG38_9BACL</name>
<dbReference type="InterPro" id="IPR029058">
    <property type="entry name" value="AB_hydrolase_fold"/>
</dbReference>
<proteinExistence type="predicted"/>
<keyword evidence="3" id="KW-1185">Reference proteome</keyword>
<dbReference type="Gene3D" id="3.40.50.1820">
    <property type="entry name" value="alpha/beta hydrolase"/>
    <property type="match status" value="1"/>
</dbReference>
<evidence type="ECO:0000313" key="2">
    <source>
        <dbReference type="EMBL" id="MBD8015927.1"/>
    </source>
</evidence>
<comment type="caution">
    <text evidence="2">The sequence shown here is derived from an EMBL/GenBank/DDBJ whole genome shotgun (WGS) entry which is preliminary data.</text>
</comment>
<organism evidence="2 3">
    <name type="scientific">Planococcus wigleyi</name>
    <dbReference type="NCBI Taxonomy" id="2762216"/>
    <lineage>
        <taxon>Bacteria</taxon>
        <taxon>Bacillati</taxon>
        <taxon>Bacillota</taxon>
        <taxon>Bacilli</taxon>
        <taxon>Bacillales</taxon>
        <taxon>Caryophanaceae</taxon>
        <taxon>Planococcus</taxon>
    </lineage>
</organism>
<gene>
    <name evidence="2" type="ORF">H9630_13945</name>
</gene>
<dbReference type="GO" id="GO:0016787">
    <property type="term" value="F:hydrolase activity"/>
    <property type="evidence" value="ECO:0007669"/>
    <property type="project" value="UniProtKB-KW"/>
</dbReference>
<evidence type="ECO:0000259" key="1">
    <source>
        <dbReference type="Pfam" id="PF00561"/>
    </source>
</evidence>
<dbReference type="Proteomes" id="UP000658980">
    <property type="component" value="Unassembled WGS sequence"/>
</dbReference>
<reference evidence="2 3" key="1">
    <citation type="submission" date="2020-08" db="EMBL/GenBank/DDBJ databases">
        <title>A Genomic Blueprint of the Chicken Gut Microbiome.</title>
        <authorList>
            <person name="Gilroy R."/>
            <person name="Ravi A."/>
            <person name="Getino M."/>
            <person name="Pursley I."/>
            <person name="Horton D.L."/>
            <person name="Alikhan N.-F."/>
            <person name="Baker D."/>
            <person name="Gharbi K."/>
            <person name="Hall N."/>
            <person name="Watson M."/>
            <person name="Adriaenssens E.M."/>
            <person name="Foster-Nyarko E."/>
            <person name="Jarju S."/>
            <person name="Secka A."/>
            <person name="Antonio M."/>
            <person name="Oren A."/>
            <person name="Chaudhuri R."/>
            <person name="La Ragione R.M."/>
            <person name="Hildebrand F."/>
            <person name="Pallen M.J."/>
        </authorList>
    </citation>
    <scope>NUCLEOTIDE SEQUENCE [LARGE SCALE GENOMIC DNA]</scope>
    <source>
        <strain evidence="2 3">Sa1BUA13</strain>
    </source>
</reference>
<keyword evidence="2" id="KW-0378">Hydrolase</keyword>
<dbReference type="InterPro" id="IPR050266">
    <property type="entry name" value="AB_hydrolase_sf"/>
</dbReference>
<feature type="domain" description="AB hydrolase-1" evidence="1">
    <location>
        <begin position="21"/>
        <end position="242"/>
    </location>
</feature>